<reference evidence="2 3" key="1">
    <citation type="submission" date="2023-09" db="EMBL/GenBank/DDBJ databases">
        <authorList>
            <person name="Zhai L."/>
        </authorList>
    </citation>
    <scope>NUCLEOTIDE SEQUENCE [LARGE SCALE GENOMIC DNA]</scope>
    <source>
        <strain evidence="2 3">5 N-1</strain>
    </source>
</reference>
<dbReference type="InterPro" id="IPR004843">
    <property type="entry name" value="Calcineurin-like_PHP"/>
</dbReference>
<dbReference type="InterPro" id="IPR051918">
    <property type="entry name" value="STPP_CPPED1"/>
</dbReference>
<name>A0ABU1EFD0_9CLOT</name>
<accession>A0ABU1EFD0</accession>
<keyword evidence="3" id="KW-1185">Reference proteome</keyword>
<evidence type="ECO:0000259" key="1">
    <source>
        <dbReference type="Pfam" id="PF00149"/>
    </source>
</evidence>
<feature type="domain" description="Calcineurin-like phosphoesterase" evidence="1">
    <location>
        <begin position="1"/>
        <end position="208"/>
    </location>
</feature>
<dbReference type="SUPFAM" id="SSF56300">
    <property type="entry name" value="Metallo-dependent phosphatases"/>
    <property type="match status" value="1"/>
</dbReference>
<evidence type="ECO:0000313" key="3">
    <source>
        <dbReference type="Proteomes" id="UP001256646"/>
    </source>
</evidence>
<gene>
    <name evidence="2" type="ORF">RGC78_06395</name>
</gene>
<dbReference type="RefSeq" id="WP_252226985.1">
    <property type="nucleotide sequence ID" value="NZ_JAVJAN010000013.1"/>
</dbReference>
<dbReference type="Proteomes" id="UP001256646">
    <property type="component" value="Unassembled WGS sequence"/>
</dbReference>
<dbReference type="PANTHER" id="PTHR43143">
    <property type="entry name" value="METALLOPHOSPHOESTERASE, CALCINEURIN SUPERFAMILY"/>
    <property type="match status" value="1"/>
</dbReference>
<protein>
    <submittedName>
        <fullName evidence="2">Metallophosphoesterase</fullName>
    </submittedName>
</protein>
<comment type="caution">
    <text evidence="2">The sequence shown here is derived from an EMBL/GenBank/DDBJ whole genome shotgun (WGS) entry which is preliminary data.</text>
</comment>
<proteinExistence type="predicted"/>
<dbReference type="EMBL" id="JAVJAN010000013">
    <property type="protein sequence ID" value="MDR5587097.1"/>
    <property type="molecule type" value="Genomic_DNA"/>
</dbReference>
<dbReference type="InterPro" id="IPR029052">
    <property type="entry name" value="Metallo-depent_PP-like"/>
</dbReference>
<dbReference type="PANTHER" id="PTHR43143:SF1">
    <property type="entry name" value="SERINE_THREONINE-PROTEIN PHOSPHATASE CPPED1"/>
    <property type="match status" value="1"/>
</dbReference>
<dbReference type="Gene3D" id="3.60.21.10">
    <property type="match status" value="1"/>
</dbReference>
<organism evidence="2 3">
    <name type="scientific">Clostridium aquiflavi</name>
    <dbReference type="NCBI Taxonomy" id="3073603"/>
    <lineage>
        <taxon>Bacteria</taxon>
        <taxon>Bacillati</taxon>
        <taxon>Bacillota</taxon>
        <taxon>Clostridia</taxon>
        <taxon>Eubacteriales</taxon>
        <taxon>Clostridiaceae</taxon>
        <taxon>Clostridium</taxon>
    </lineage>
</organism>
<dbReference type="Pfam" id="PF00149">
    <property type="entry name" value="Metallophos"/>
    <property type="match status" value="1"/>
</dbReference>
<sequence length="299" mass="34844">MRFIIFSDSKGKKNGINEKVLKEIMNETCKLDPEPEFIVMCGDTVAGSCKEEVLTFQLNRLRNLIEKYHPDKPLIPVVGNHEVNIEPIDDRFEKIFSTIYSDLKPSEFLDEYNKTVYYIDFDDTRIIVLNAFHYGSTHKIDKVQLNWFEKKVSEYKKNKLVFVHSPAFPTGAHLGHCLDLYPEYRDYFWKIIDKYDIDIVFSGHEHNYSRRIINNSFNNGKFAYEREIIQVIAGGGGEKLRDKYKSKQGVIVPPIAIYHFLVVDIDSDCIKVCAISSKGKKLDEFKIDKTFFNFKKIPI</sequence>
<evidence type="ECO:0000313" key="2">
    <source>
        <dbReference type="EMBL" id="MDR5587097.1"/>
    </source>
</evidence>